<dbReference type="AlphaFoldDB" id="A0A8H6RMI4"/>
<proteinExistence type="predicted"/>
<dbReference type="PANTHER" id="PTHR24148">
    <property type="entry name" value="ANKYRIN REPEAT DOMAIN-CONTAINING PROTEIN 39 HOMOLOG-RELATED"/>
    <property type="match status" value="1"/>
</dbReference>
<accession>A0A8H6RMI4</accession>
<sequence length="631" mass="71894">MSSTSEIRVDSNKDDVNPLCLAVSSQERATLASDSNDRAEGKELEFDEWNEQALTEPELVKDLTACYVCAPLEQPRDIRLAILHSDTSSENGLCIELQSMSLDRLVPYYAVSYAWGKQHRDNSHLTHSIKCGAHSFSVSAHLHAALKRIHEAETLHHADNLCPRTPLWIDALCINQADNQERSRQVRMMDEIYSGAESTIIWLGEEDFEGEFGGIQELQELQGLPTQYRFFSGNFTLNETVDNMARSRVDVRKQCSRLLERDWFYRRWTLQEYILSCNTFFLIGKTCLQPRFVLKLAQATDSITVPAVLAEKKTARRLLLDNLLAFRHSKCTDFHDYVYALLGISQDGPGIDVDYSNPAEDLFTEVARQHIAPRPHGNPPHRSNRLTAVLRMAMSSGHVHNTEWPVLPSWVPDWSGRTWSETENLEISLMLEGGKYDSKHLRRIHDSFQSACISDIHIEGKTLLLSVVMLDVTRLSVWCAELIRRIDAPWSSCNCAHGCHGLEEFEQRHLRSTRERIAYLSEDMKAMNLKVDQTAFVLPGHHMCFTVTPAHGNKLESISSDRPTFSLIGYRDMNLGAVLSRNNLDIMSRLMDDCVHAAKRLSHRGEEWKQVRLLLHSSDTDWPKLTEIALV</sequence>
<feature type="domain" description="Heterokaryon incompatibility" evidence="1">
    <location>
        <begin position="108"/>
        <end position="272"/>
    </location>
</feature>
<dbReference type="EMBL" id="JABCIY010000077">
    <property type="protein sequence ID" value="KAF7193682.1"/>
    <property type="molecule type" value="Genomic_DNA"/>
</dbReference>
<evidence type="ECO:0000313" key="2">
    <source>
        <dbReference type="EMBL" id="KAF7193682.1"/>
    </source>
</evidence>
<dbReference type="Proteomes" id="UP000660729">
    <property type="component" value="Unassembled WGS sequence"/>
</dbReference>
<dbReference type="Pfam" id="PF06985">
    <property type="entry name" value="HET"/>
    <property type="match status" value="1"/>
</dbReference>
<protein>
    <submittedName>
        <fullName evidence="2">Heterokaryon incompatibility protein 6, OR allele</fullName>
    </submittedName>
</protein>
<dbReference type="InterPro" id="IPR052895">
    <property type="entry name" value="HetReg/Transcr_Mod"/>
</dbReference>
<evidence type="ECO:0000313" key="3">
    <source>
        <dbReference type="Proteomes" id="UP000660729"/>
    </source>
</evidence>
<dbReference type="OrthoDB" id="3650870at2759"/>
<dbReference type="PANTHER" id="PTHR24148:SF64">
    <property type="entry name" value="HETEROKARYON INCOMPATIBILITY DOMAIN-CONTAINING PROTEIN"/>
    <property type="match status" value="1"/>
</dbReference>
<organism evidence="2 3">
    <name type="scientific">Pseudocercospora fuligena</name>
    <dbReference type="NCBI Taxonomy" id="685502"/>
    <lineage>
        <taxon>Eukaryota</taxon>
        <taxon>Fungi</taxon>
        <taxon>Dikarya</taxon>
        <taxon>Ascomycota</taxon>
        <taxon>Pezizomycotina</taxon>
        <taxon>Dothideomycetes</taxon>
        <taxon>Dothideomycetidae</taxon>
        <taxon>Mycosphaerellales</taxon>
        <taxon>Mycosphaerellaceae</taxon>
        <taxon>Pseudocercospora</taxon>
    </lineage>
</organism>
<reference evidence="2" key="1">
    <citation type="submission" date="2020-04" db="EMBL/GenBank/DDBJ databases">
        <title>Draft genome resource of the tomato pathogen Pseudocercospora fuligena.</title>
        <authorList>
            <person name="Zaccaron A."/>
        </authorList>
    </citation>
    <scope>NUCLEOTIDE SEQUENCE</scope>
    <source>
        <strain evidence="2">PF001</strain>
    </source>
</reference>
<gene>
    <name evidence="2" type="ORF">HII31_05028</name>
</gene>
<evidence type="ECO:0000259" key="1">
    <source>
        <dbReference type="Pfam" id="PF06985"/>
    </source>
</evidence>
<name>A0A8H6RMI4_9PEZI</name>
<dbReference type="InterPro" id="IPR010730">
    <property type="entry name" value="HET"/>
</dbReference>
<keyword evidence="3" id="KW-1185">Reference proteome</keyword>
<comment type="caution">
    <text evidence="2">The sequence shown here is derived from an EMBL/GenBank/DDBJ whole genome shotgun (WGS) entry which is preliminary data.</text>
</comment>